<dbReference type="EMBL" id="WAJR01000009">
    <property type="protein sequence ID" value="KAB1640770.1"/>
    <property type="molecule type" value="Genomic_DNA"/>
</dbReference>
<evidence type="ECO:0000313" key="3">
    <source>
        <dbReference type="EMBL" id="KAB1640770.1"/>
    </source>
</evidence>
<feature type="domain" description="DUF4130" evidence="2">
    <location>
        <begin position="93"/>
        <end position="254"/>
    </location>
</feature>
<dbReference type="InterPro" id="IPR025404">
    <property type="entry name" value="DUF4130"/>
</dbReference>
<proteinExistence type="predicted"/>
<protein>
    <submittedName>
        <fullName evidence="3">DNA metabolism protein</fullName>
    </submittedName>
</protein>
<sequence length="290" mass="32666">MIAAEEPLAHVAYVYDGTPEGLLTAVFQAYANHEDPEDIAQGAAFQPRLDQSVRTIETDAALAERVKRGLVRATGKAGFNAVLHASLSDDAQAGSVVYRFIRYAMRSNANRAAISEIAHPAVAPLIALDRSVMNERHLMQQFLRFECLKGNIWFARCSPKASVVPLLMDWFSARFNDAPFMIYDEAHRIAGIYDGSGWQLVQTDIVNLPEKAGDEEMMQQAWKRFYDAVSIDARYHPELRRHFMPKRFWENLPEMDERYDTSTDDYSLNTPSRSKAGMKLSSAAPPSCQK</sequence>
<keyword evidence="4" id="KW-1185">Reference proteome</keyword>
<name>A0A6N6NLW9_9ACTN</name>
<feature type="compositionally biased region" description="Polar residues" evidence="1">
    <location>
        <begin position="264"/>
        <end position="273"/>
    </location>
</feature>
<accession>A0A6N6NLW9</accession>
<dbReference type="NCBIfam" id="TIGR03915">
    <property type="entry name" value="SAM_7_link_chp"/>
    <property type="match status" value="1"/>
</dbReference>
<feature type="region of interest" description="Disordered" evidence="1">
    <location>
        <begin position="260"/>
        <end position="290"/>
    </location>
</feature>
<dbReference type="InterPro" id="IPR023875">
    <property type="entry name" value="DNA_repair_put"/>
</dbReference>
<comment type="caution">
    <text evidence="3">The sequence shown here is derived from an EMBL/GenBank/DDBJ whole genome shotgun (WGS) entry which is preliminary data.</text>
</comment>
<gene>
    <name evidence="3" type="ORF">F8C90_05195</name>
</gene>
<dbReference type="Proteomes" id="UP000468668">
    <property type="component" value="Unassembled WGS sequence"/>
</dbReference>
<evidence type="ECO:0000313" key="4">
    <source>
        <dbReference type="Proteomes" id="UP000468668"/>
    </source>
</evidence>
<evidence type="ECO:0000259" key="2">
    <source>
        <dbReference type="Pfam" id="PF13566"/>
    </source>
</evidence>
<dbReference type="GeneID" id="98657800"/>
<dbReference type="RefSeq" id="WP_158049399.1">
    <property type="nucleotide sequence ID" value="NZ_DBFAGY010000100.1"/>
</dbReference>
<dbReference type="OrthoDB" id="5290748at2"/>
<reference evidence="3 4" key="1">
    <citation type="submission" date="2019-09" db="EMBL/GenBank/DDBJ databases">
        <title>Whole genome shotgun sequencing (WGS) of Ellagibacter isourolithinifaciens DSM 104140(T) and Adlercreutzia muris DSM 29508(T).</title>
        <authorList>
            <person name="Stoll D.A."/>
            <person name="Danylec N."/>
            <person name="Huch M."/>
        </authorList>
    </citation>
    <scope>NUCLEOTIDE SEQUENCE [LARGE SCALE GENOMIC DNA]</scope>
    <source>
        <strain evidence="3 4">DSM 104140</strain>
    </source>
</reference>
<organism evidence="3 4">
    <name type="scientific">Ellagibacter isourolithinifaciens</name>
    <dbReference type="NCBI Taxonomy" id="2137581"/>
    <lineage>
        <taxon>Bacteria</taxon>
        <taxon>Bacillati</taxon>
        <taxon>Actinomycetota</taxon>
        <taxon>Coriobacteriia</taxon>
        <taxon>Eggerthellales</taxon>
        <taxon>Eggerthellaceae</taxon>
        <taxon>Ellagibacter</taxon>
    </lineage>
</organism>
<dbReference type="AlphaFoldDB" id="A0A6N6NLW9"/>
<dbReference type="Pfam" id="PF13566">
    <property type="entry name" value="DUF4130"/>
    <property type="match status" value="1"/>
</dbReference>
<evidence type="ECO:0000256" key="1">
    <source>
        <dbReference type="SAM" id="MobiDB-lite"/>
    </source>
</evidence>